<protein>
    <submittedName>
        <fullName evidence="2">Uncharacterized protein</fullName>
    </submittedName>
</protein>
<name>B9TL82_RICCO</name>
<gene>
    <name evidence="2" type="ORF">RCOM_1987310</name>
</gene>
<organism evidence="2 3">
    <name type="scientific">Ricinus communis</name>
    <name type="common">Castor bean</name>
    <dbReference type="NCBI Taxonomy" id="3988"/>
    <lineage>
        <taxon>Eukaryota</taxon>
        <taxon>Viridiplantae</taxon>
        <taxon>Streptophyta</taxon>
        <taxon>Embryophyta</taxon>
        <taxon>Tracheophyta</taxon>
        <taxon>Spermatophyta</taxon>
        <taxon>Magnoliopsida</taxon>
        <taxon>eudicotyledons</taxon>
        <taxon>Gunneridae</taxon>
        <taxon>Pentapetalae</taxon>
        <taxon>rosids</taxon>
        <taxon>fabids</taxon>
        <taxon>Malpighiales</taxon>
        <taxon>Euphorbiaceae</taxon>
        <taxon>Acalyphoideae</taxon>
        <taxon>Acalypheae</taxon>
        <taxon>Ricinus</taxon>
    </lineage>
</organism>
<evidence type="ECO:0000313" key="3">
    <source>
        <dbReference type="Proteomes" id="UP000008311"/>
    </source>
</evidence>
<evidence type="ECO:0000256" key="1">
    <source>
        <dbReference type="SAM" id="MobiDB-lite"/>
    </source>
</evidence>
<feature type="region of interest" description="Disordered" evidence="1">
    <location>
        <begin position="126"/>
        <end position="152"/>
    </location>
</feature>
<dbReference type="AlphaFoldDB" id="B9TL82"/>
<feature type="non-terminal residue" evidence="2">
    <location>
        <position position="357"/>
    </location>
</feature>
<accession>B9TL82</accession>
<evidence type="ECO:0000313" key="2">
    <source>
        <dbReference type="EMBL" id="EEF23382.1"/>
    </source>
</evidence>
<feature type="compositionally biased region" description="Basic and acidic residues" evidence="1">
    <location>
        <begin position="126"/>
        <end position="136"/>
    </location>
</feature>
<dbReference type="Proteomes" id="UP000008311">
    <property type="component" value="Unassembled WGS sequence"/>
</dbReference>
<dbReference type="EMBL" id="EQ986330">
    <property type="protein sequence ID" value="EEF23382.1"/>
    <property type="molecule type" value="Genomic_DNA"/>
</dbReference>
<dbReference type="InParanoid" id="B9TL82"/>
<proteinExistence type="predicted"/>
<keyword evidence="3" id="KW-1185">Reference proteome</keyword>
<sequence>MLPAQQRLHADDAAAAQVDLGLVGERQFVACERAAQVVLQGARAHAPLCGLVRTRESVALRLGVAQRRLRVDEQRLGVESVGAETAVAHRHTAVDHAAGHLHGTVQRAVQGLRPLGATVRVGLEPQQERAAPDAGRHVAGGRAVPQPARDRHEHGVAARMPVFLVDGGQVVDVDDGQQRGGVRGRAQDVARDRVFHDQAVRHPGQRVAQELLAQPGARAALQQRPPTPVVQALHGVQRGRAQLDQLLDHARQLLEHQQVLRCERARHVVDGAQRPDAPAAAAQGHAGIEADERRPGNVRIVRKARVARRVLHHERLVVQHGPGAERDVARRLLPLDAAARLEPLAVAVHEGDDAGGD</sequence>
<reference evidence="3" key="1">
    <citation type="journal article" date="2010" name="Nat. Biotechnol.">
        <title>Draft genome sequence of the oilseed species Ricinus communis.</title>
        <authorList>
            <person name="Chan A.P."/>
            <person name="Crabtree J."/>
            <person name="Zhao Q."/>
            <person name="Lorenzi H."/>
            <person name="Orvis J."/>
            <person name="Puiu D."/>
            <person name="Melake-Berhan A."/>
            <person name="Jones K.M."/>
            <person name="Redman J."/>
            <person name="Chen G."/>
            <person name="Cahoon E.B."/>
            <person name="Gedil M."/>
            <person name="Stanke M."/>
            <person name="Haas B.J."/>
            <person name="Wortman J.R."/>
            <person name="Fraser-Liggett C.M."/>
            <person name="Ravel J."/>
            <person name="Rabinowicz P.D."/>
        </authorList>
    </citation>
    <scope>NUCLEOTIDE SEQUENCE [LARGE SCALE GENOMIC DNA]</scope>
    <source>
        <strain evidence="3">cv. Hale</strain>
    </source>
</reference>